<keyword evidence="14 22" id="KW-0573">Peptidoglycan synthesis</keyword>
<evidence type="ECO:0000256" key="3">
    <source>
        <dbReference type="ARBA" id="ARBA00004496"/>
    </source>
</evidence>
<dbReference type="GO" id="GO:0009252">
    <property type="term" value="P:peptidoglycan biosynthetic process"/>
    <property type="evidence" value="ECO:0007669"/>
    <property type="project" value="UniProtKB-UniRule"/>
</dbReference>
<evidence type="ECO:0000256" key="23">
    <source>
        <dbReference type="PIRSR" id="PIRSR039102-1"/>
    </source>
</evidence>
<keyword evidence="10 24" id="KW-0547">Nucleotide-binding</keyword>
<dbReference type="Proteomes" id="UP000291469">
    <property type="component" value="Chromosome"/>
</dbReference>
<feature type="binding site" evidence="25">
    <location>
        <position position="322"/>
    </location>
    <ligand>
        <name>Mg(2+)</name>
        <dbReference type="ChEBI" id="CHEBI:18420"/>
        <label>1</label>
    </ligand>
</feature>
<dbReference type="PIRSF" id="PIRSF039102">
    <property type="entry name" value="Ddl/VanB"/>
    <property type="match status" value="1"/>
</dbReference>
<dbReference type="PANTHER" id="PTHR23132">
    <property type="entry name" value="D-ALANINE--D-ALANINE LIGASE"/>
    <property type="match status" value="1"/>
</dbReference>
<dbReference type="InterPro" id="IPR011127">
    <property type="entry name" value="Dala_Dala_lig_N"/>
</dbReference>
<evidence type="ECO:0000256" key="14">
    <source>
        <dbReference type="ARBA" id="ARBA00022984"/>
    </source>
</evidence>
<evidence type="ECO:0000256" key="25">
    <source>
        <dbReference type="PIRSR" id="PIRSR039102-3"/>
    </source>
</evidence>
<feature type="binding site" evidence="24">
    <location>
        <begin position="241"/>
        <end position="249"/>
    </location>
    <ligand>
        <name>ATP</name>
        <dbReference type="ChEBI" id="CHEBI:30616"/>
    </ligand>
</feature>
<comment type="cofactor">
    <cofactor evidence="1">
        <name>Mn(2+)</name>
        <dbReference type="ChEBI" id="CHEBI:29035"/>
    </cofactor>
</comment>
<feature type="binding site" evidence="24">
    <location>
        <begin position="211"/>
        <end position="212"/>
    </location>
    <ligand>
        <name>ATP</name>
        <dbReference type="ChEBI" id="CHEBI:30616"/>
    </ligand>
</feature>
<evidence type="ECO:0000256" key="8">
    <source>
        <dbReference type="ARBA" id="ARBA00022598"/>
    </source>
</evidence>
<feature type="active site" evidence="23">
    <location>
        <position position="211"/>
    </location>
</feature>
<evidence type="ECO:0000256" key="21">
    <source>
        <dbReference type="ARBA" id="ARBA00077154"/>
    </source>
</evidence>
<dbReference type="PROSITE" id="PS50975">
    <property type="entry name" value="ATP_GRASP"/>
    <property type="match status" value="1"/>
</dbReference>
<protein>
    <recommendedName>
        <fullName evidence="19 22">D-alanine--D-alanine ligase</fullName>
        <ecNumber evidence="6 22">6.3.2.4</ecNumber>
    </recommendedName>
    <alternativeName>
        <fullName evidence="21 22">D-Ala-D-Ala ligase</fullName>
    </alternativeName>
    <alternativeName>
        <fullName evidence="20 22">D-alanylalanine synthetase</fullName>
    </alternativeName>
</protein>
<comment type="pathway">
    <text evidence="18">Glycan biosynthesis.</text>
</comment>
<feature type="binding site" evidence="24">
    <location>
        <begin position="203"/>
        <end position="205"/>
    </location>
    <ligand>
        <name>ATP</name>
        <dbReference type="ChEBI" id="CHEBI:30616"/>
    </ligand>
</feature>
<dbReference type="Pfam" id="PF01820">
    <property type="entry name" value="Dala_Dala_lig_N"/>
    <property type="match status" value="1"/>
</dbReference>
<keyword evidence="15 25" id="KW-0464">Manganese</keyword>
<keyword evidence="11 26" id="KW-0067">ATP-binding</keyword>
<dbReference type="Gene3D" id="3.30.1490.20">
    <property type="entry name" value="ATP-grasp fold, A domain"/>
    <property type="match status" value="1"/>
</dbReference>
<organism evidence="28 29">
    <name type="scientific">Egibacter rhizosphaerae</name>
    <dbReference type="NCBI Taxonomy" id="1670831"/>
    <lineage>
        <taxon>Bacteria</taxon>
        <taxon>Bacillati</taxon>
        <taxon>Actinomycetota</taxon>
        <taxon>Nitriliruptoria</taxon>
        <taxon>Egibacterales</taxon>
        <taxon>Egibacteraceae</taxon>
        <taxon>Egibacter</taxon>
    </lineage>
</organism>
<evidence type="ECO:0000256" key="22">
    <source>
        <dbReference type="HAMAP-Rule" id="MF_00047"/>
    </source>
</evidence>
<evidence type="ECO:0000256" key="19">
    <source>
        <dbReference type="ARBA" id="ARBA00068427"/>
    </source>
</evidence>
<dbReference type="PANTHER" id="PTHR23132:SF25">
    <property type="entry name" value="D-ALANINE--D-ALANINE LIGASE A"/>
    <property type="match status" value="1"/>
</dbReference>
<dbReference type="PROSITE" id="PS00843">
    <property type="entry name" value="DALA_DALA_LIGASE_1"/>
    <property type="match status" value="1"/>
</dbReference>
<accession>A0A411YCX2</accession>
<dbReference type="OrthoDB" id="9813261at2"/>
<evidence type="ECO:0000256" key="16">
    <source>
        <dbReference type="ARBA" id="ARBA00023316"/>
    </source>
</evidence>
<comment type="similarity">
    <text evidence="5 22">Belongs to the D-alanine--D-alanine ligase family.</text>
</comment>
<keyword evidence="8 22" id="KW-0436">Ligase</keyword>
<dbReference type="InterPro" id="IPR011761">
    <property type="entry name" value="ATP-grasp"/>
</dbReference>
<evidence type="ECO:0000256" key="26">
    <source>
        <dbReference type="PROSITE-ProRule" id="PRU00409"/>
    </source>
</evidence>
<keyword evidence="29" id="KW-1185">Reference proteome</keyword>
<dbReference type="Gene3D" id="3.30.470.20">
    <property type="entry name" value="ATP-grasp fold, B domain"/>
    <property type="match status" value="1"/>
</dbReference>
<evidence type="ECO:0000256" key="4">
    <source>
        <dbReference type="ARBA" id="ARBA00004752"/>
    </source>
</evidence>
<dbReference type="GO" id="GO:0008360">
    <property type="term" value="P:regulation of cell shape"/>
    <property type="evidence" value="ECO:0007669"/>
    <property type="project" value="UniProtKB-KW"/>
</dbReference>
<gene>
    <name evidence="22" type="primary">ddl</name>
    <name evidence="28" type="ORF">ER308_05185</name>
</gene>
<comment type="catalytic activity">
    <reaction evidence="17 22">
        <text>2 D-alanine + ATP = D-alanyl-D-alanine + ADP + phosphate + H(+)</text>
        <dbReference type="Rhea" id="RHEA:11224"/>
        <dbReference type="ChEBI" id="CHEBI:15378"/>
        <dbReference type="ChEBI" id="CHEBI:30616"/>
        <dbReference type="ChEBI" id="CHEBI:43474"/>
        <dbReference type="ChEBI" id="CHEBI:57416"/>
        <dbReference type="ChEBI" id="CHEBI:57822"/>
        <dbReference type="ChEBI" id="CHEBI:456216"/>
        <dbReference type="EC" id="6.3.2.4"/>
    </reaction>
</comment>
<evidence type="ECO:0000256" key="11">
    <source>
        <dbReference type="ARBA" id="ARBA00022840"/>
    </source>
</evidence>
<evidence type="ECO:0000256" key="6">
    <source>
        <dbReference type="ARBA" id="ARBA00012216"/>
    </source>
</evidence>
<keyword evidence="13 22" id="KW-0133">Cell shape</keyword>
<dbReference type="InterPro" id="IPR013815">
    <property type="entry name" value="ATP_grasp_subdomain_1"/>
</dbReference>
<dbReference type="FunFam" id="3.30.1490.20:FF:000007">
    <property type="entry name" value="D-alanine--D-alanine ligase"/>
    <property type="match status" value="1"/>
</dbReference>
<dbReference type="SUPFAM" id="SSF52440">
    <property type="entry name" value="PreATP-grasp domain"/>
    <property type="match status" value="1"/>
</dbReference>
<sequence length="384" mass="41350">MADGTAERLRVLLLFGGQSSEHGVSCLSAANVLEALDPARYEVTTVGITRDGRWTLVEDVPRTPLETDTDDPAAALPEVGDDGDTVALVRTRKGTQLVRFPEHDAPGSGASSLGPVDVCFPVLHGPHGEDGTVQGLLATQGVPYVGADVASSAVGIDKRQMKNVFTARGLPQAPYRPVHRARWEEDRDGVLREIEGALAYPLFTKPSRQGSSIGIAKCRDTGELVAGIEEAFGYDRVAIVEQGVDGARELECALLGNNRVEVTPPGEVRTAHDFYDFEGKYLDEGLELQCPAAVPEPIQRACREFAREAYLAIGCRGMARVDFFYIEGATEPVLVNEINTIPGFTPASMFPYAWSTQGLEAPALVDRLLELALEAGSRDARYAP</sequence>
<dbReference type="GO" id="GO:0005829">
    <property type="term" value="C:cytosol"/>
    <property type="evidence" value="ECO:0007669"/>
    <property type="project" value="TreeGrafter"/>
</dbReference>
<feature type="active site" evidence="23">
    <location>
        <position position="348"/>
    </location>
</feature>
<dbReference type="InterPro" id="IPR000291">
    <property type="entry name" value="D-Ala_lig_Van_CS"/>
</dbReference>
<dbReference type="GO" id="GO:0008716">
    <property type="term" value="F:D-alanine-D-alanine ligase activity"/>
    <property type="evidence" value="ECO:0007669"/>
    <property type="project" value="UniProtKB-UniRule"/>
</dbReference>
<keyword evidence="16 22" id="KW-0961">Cell wall biogenesis/degradation</keyword>
<feature type="binding site" evidence="24">
    <location>
        <begin position="336"/>
        <end position="337"/>
    </location>
    <ligand>
        <name>ATP</name>
        <dbReference type="ChEBI" id="CHEBI:30616"/>
    </ligand>
</feature>
<dbReference type="InterPro" id="IPR011095">
    <property type="entry name" value="Dala_Dala_lig_C"/>
</dbReference>
<dbReference type="EC" id="6.3.2.4" evidence="6 22"/>
<evidence type="ECO:0000256" key="2">
    <source>
        <dbReference type="ARBA" id="ARBA00003921"/>
    </source>
</evidence>
<dbReference type="PROSITE" id="PS00844">
    <property type="entry name" value="DALA_DALA_LIGASE_2"/>
    <property type="match status" value="1"/>
</dbReference>
<feature type="domain" description="ATP-grasp" evidence="27">
    <location>
        <begin position="162"/>
        <end position="370"/>
    </location>
</feature>
<evidence type="ECO:0000256" key="12">
    <source>
        <dbReference type="ARBA" id="ARBA00022842"/>
    </source>
</evidence>
<evidence type="ECO:0000256" key="17">
    <source>
        <dbReference type="ARBA" id="ARBA00047614"/>
    </source>
</evidence>
<proteinExistence type="inferred from homology"/>
<name>A0A411YCX2_9ACTN</name>
<evidence type="ECO:0000256" key="13">
    <source>
        <dbReference type="ARBA" id="ARBA00022960"/>
    </source>
</evidence>
<evidence type="ECO:0000256" key="15">
    <source>
        <dbReference type="ARBA" id="ARBA00023211"/>
    </source>
</evidence>
<keyword evidence="12 25" id="KW-0460">Magnesium</keyword>
<evidence type="ECO:0000256" key="10">
    <source>
        <dbReference type="ARBA" id="ARBA00022741"/>
    </source>
</evidence>
<feature type="binding site" evidence="24">
    <location>
        <position position="158"/>
    </location>
    <ligand>
        <name>ATP</name>
        <dbReference type="ChEBI" id="CHEBI:30616"/>
    </ligand>
</feature>
<feature type="binding site" evidence="25">
    <location>
        <position position="337"/>
    </location>
    <ligand>
        <name>Mg(2+)</name>
        <dbReference type="ChEBI" id="CHEBI:18420"/>
        <label>1</label>
    </ligand>
</feature>
<feature type="binding site" evidence="25">
    <location>
        <position position="337"/>
    </location>
    <ligand>
        <name>Mg(2+)</name>
        <dbReference type="ChEBI" id="CHEBI:18420"/>
        <label>2</label>
    </ligand>
</feature>
<dbReference type="GO" id="GO:0046872">
    <property type="term" value="F:metal ion binding"/>
    <property type="evidence" value="ECO:0007669"/>
    <property type="project" value="UniProtKB-KW"/>
</dbReference>
<evidence type="ECO:0000256" key="9">
    <source>
        <dbReference type="ARBA" id="ARBA00022723"/>
    </source>
</evidence>
<evidence type="ECO:0000256" key="24">
    <source>
        <dbReference type="PIRSR" id="PIRSR039102-2"/>
    </source>
</evidence>
<evidence type="ECO:0000313" key="28">
    <source>
        <dbReference type="EMBL" id="QBI18997.1"/>
    </source>
</evidence>
<keyword evidence="9 25" id="KW-0479">Metal-binding</keyword>
<dbReference type="NCBIfam" id="TIGR01205">
    <property type="entry name" value="D_ala_D_alaTIGR"/>
    <property type="match status" value="1"/>
</dbReference>
<evidence type="ECO:0000256" key="7">
    <source>
        <dbReference type="ARBA" id="ARBA00022490"/>
    </source>
</evidence>
<dbReference type="Pfam" id="PF07478">
    <property type="entry name" value="Dala_Dala_lig_C"/>
    <property type="match status" value="1"/>
</dbReference>
<dbReference type="KEGG" id="erz:ER308_05185"/>
<evidence type="ECO:0000256" key="5">
    <source>
        <dbReference type="ARBA" id="ARBA00010871"/>
    </source>
</evidence>
<comment type="pathway">
    <text evidence="4 22">Cell wall biogenesis; peptidoglycan biosynthesis.</text>
</comment>
<dbReference type="NCBIfam" id="NF002528">
    <property type="entry name" value="PRK01966.1-4"/>
    <property type="match status" value="1"/>
</dbReference>
<comment type="subcellular location">
    <subcellularLocation>
        <location evidence="3 22">Cytoplasm</location>
    </subcellularLocation>
</comment>
<evidence type="ECO:0000259" key="27">
    <source>
        <dbReference type="PROSITE" id="PS50975"/>
    </source>
</evidence>
<reference evidence="28 29" key="1">
    <citation type="submission" date="2019-01" db="EMBL/GenBank/DDBJ databases">
        <title>Egibacter rhizosphaerae EGI 80759T.</title>
        <authorList>
            <person name="Chen D.-D."/>
            <person name="Tian Y."/>
            <person name="Jiao J.-Y."/>
            <person name="Zhang X.-T."/>
            <person name="Zhang Y.-G."/>
            <person name="Zhang Y."/>
            <person name="Xiao M."/>
            <person name="Shu W.-S."/>
            <person name="Li W.-J."/>
        </authorList>
    </citation>
    <scope>NUCLEOTIDE SEQUENCE [LARGE SCALE GENOMIC DNA]</scope>
    <source>
        <strain evidence="28 29">EGI 80759</strain>
    </source>
</reference>
<comment type="function">
    <text evidence="2 22">Cell wall formation.</text>
</comment>
<dbReference type="Gene3D" id="3.40.50.20">
    <property type="match status" value="1"/>
</dbReference>
<dbReference type="RefSeq" id="WP_131153994.1">
    <property type="nucleotide sequence ID" value="NZ_CP036402.1"/>
</dbReference>
<dbReference type="EMBL" id="CP036402">
    <property type="protein sequence ID" value="QBI18997.1"/>
    <property type="molecule type" value="Genomic_DNA"/>
</dbReference>
<feature type="binding site" evidence="25">
    <location>
        <position position="339"/>
    </location>
    <ligand>
        <name>Mg(2+)</name>
        <dbReference type="ChEBI" id="CHEBI:18420"/>
        <label>2</label>
    </ligand>
</feature>
<dbReference type="HAMAP" id="MF_00047">
    <property type="entry name" value="Dala_Dala_lig"/>
    <property type="match status" value="1"/>
</dbReference>
<evidence type="ECO:0000256" key="18">
    <source>
        <dbReference type="ARBA" id="ARBA00060592"/>
    </source>
</evidence>
<evidence type="ECO:0000313" key="29">
    <source>
        <dbReference type="Proteomes" id="UP000291469"/>
    </source>
</evidence>
<dbReference type="UniPathway" id="UPA00219"/>
<feature type="active site" evidence="23">
    <location>
        <position position="21"/>
    </location>
</feature>
<evidence type="ECO:0000256" key="20">
    <source>
        <dbReference type="ARBA" id="ARBA00076288"/>
    </source>
</evidence>
<keyword evidence="7 22" id="KW-0963">Cytoplasm</keyword>
<evidence type="ECO:0000256" key="1">
    <source>
        <dbReference type="ARBA" id="ARBA00001936"/>
    </source>
</evidence>
<dbReference type="GO" id="GO:0005524">
    <property type="term" value="F:ATP binding"/>
    <property type="evidence" value="ECO:0007669"/>
    <property type="project" value="UniProtKB-UniRule"/>
</dbReference>
<dbReference type="InterPro" id="IPR016185">
    <property type="entry name" value="PreATP-grasp_dom_sf"/>
</dbReference>
<dbReference type="InterPro" id="IPR005905">
    <property type="entry name" value="D_ala_D_ala"/>
</dbReference>
<dbReference type="GO" id="GO:0071555">
    <property type="term" value="P:cell wall organization"/>
    <property type="evidence" value="ECO:0007669"/>
    <property type="project" value="UniProtKB-KW"/>
</dbReference>
<dbReference type="AlphaFoldDB" id="A0A411YCX2"/>
<dbReference type="SUPFAM" id="SSF56059">
    <property type="entry name" value="Glutathione synthetase ATP-binding domain-like"/>
    <property type="match status" value="1"/>
</dbReference>
<comment type="cofactor">
    <cofactor evidence="25">
        <name>Mg(2+)</name>
        <dbReference type="ChEBI" id="CHEBI:18420"/>
    </cofactor>
    <cofactor evidence="25">
        <name>Mn(2+)</name>
        <dbReference type="ChEBI" id="CHEBI:29035"/>
    </cofactor>
    <text evidence="25">Binds 2 magnesium or manganese ions per subunit.</text>
</comment>